<dbReference type="InterPro" id="IPR011856">
    <property type="entry name" value="tRNA_endonuc-like_dom_sf"/>
</dbReference>
<keyword evidence="1" id="KW-0472">Membrane</keyword>
<dbReference type="EC" id="3.1.21.-" evidence="3"/>
<dbReference type="GO" id="GO:0003677">
    <property type="term" value="F:DNA binding"/>
    <property type="evidence" value="ECO:0007669"/>
    <property type="project" value="InterPro"/>
</dbReference>
<evidence type="ECO:0000313" key="3">
    <source>
        <dbReference type="EMBL" id="WEK56243.1"/>
    </source>
</evidence>
<proteinExistence type="predicted"/>
<keyword evidence="3" id="KW-0540">Nuclease</keyword>
<dbReference type="PANTHER" id="PTHR30015">
    <property type="entry name" value="MRR RESTRICTION SYSTEM PROTEIN"/>
    <property type="match status" value="1"/>
</dbReference>
<sequence length="131" mass="14320">MARRKKQADPLQGLIGVLMVGSLFGTYYITKSMTTGVFVAVIAVVIYAMIALLVNQAKVERLKKSGIADIDKMSGRQFEHYLNHLFKAHGFSVTVTQAAGDFGADLVISKDGRKLVVQTKRYSKNVGIKAV</sequence>
<evidence type="ECO:0000259" key="2">
    <source>
        <dbReference type="Pfam" id="PF04471"/>
    </source>
</evidence>
<dbReference type="SUPFAM" id="SSF52980">
    <property type="entry name" value="Restriction endonuclease-like"/>
    <property type="match status" value="1"/>
</dbReference>
<dbReference type="Gene3D" id="3.40.1350.10">
    <property type="match status" value="1"/>
</dbReference>
<reference evidence="3" key="1">
    <citation type="submission" date="2023-03" db="EMBL/GenBank/DDBJ databases">
        <title>Andean soil-derived lignocellulolytic bacterial consortium as a source of novel taxa and putative plastic-active enzymes.</title>
        <authorList>
            <person name="Diaz-Garcia L."/>
            <person name="Chuvochina M."/>
            <person name="Feuerriegel G."/>
            <person name="Bunk B."/>
            <person name="Sproer C."/>
            <person name="Streit W.R."/>
            <person name="Rodriguez L.M."/>
            <person name="Overmann J."/>
            <person name="Jimenez D.J."/>
        </authorList>
    </citation>
    <scope>NUCLEOTIDE SEQUENCE</scope>
    <source>
        <strain evidence="3">MAG 2441</strain>
    </source>
</reference>
<dbReference type="Pfam" id="PF04471">
    <property type="entry name" value="Mrr_cat"/>
    <property type="match status" value="1"/>
</dbReference>
<name>A0AA95JC74_9BACL</name>
<dbReference type="AlphaFoldDB" id="A0AA95JC74"/>
<dbReference type="InterPro" id="IPR011335">
    <property type="entry name" value="Restrct_endonuc-II-like"/>
</dbReference>
<feature type="transmembrane region" description="Helical" evidence="1">
    <location>
        <begin position="12"/>
        <end position="30"/>
    </location>
</feature>
<dbReference type="GO" id="GO:0015666">
    <property type="term" value="F:restriction endodeoxyribonuclease activity"/>
    <property type="evidence" value="ECO:0007669"/>
    <property type="project" value="TreeGrafter"/>
</dbReference>
<organism evidence="3 4">
    <name type="scientific">Candidatus Cohnella colombiensis</name>
    <dbReference type="NCBI Taxonomy" id="3121368"/>
    <lineage>
        <taxon>Bacteria</taxon>
        <taxon>Bacillati</taxon>
        <taxon>Bacillota</taxon>
        <taxon>Bacilli</taxon>
        <taxon>Bacillales</taxon>
        <taxon>Paenibacillaceae</taxon>
        <taxon>Cohnella</taxon>
    </lineage>
</organism>
<keyword evidence="1" id="KW-1133">Transmembrane helix</keyword>
<accession>A0AA95JC74</accession>
<dbReference type="GO" id="GO:0009307">
    <property type="term" value="P:DNA restriction-modification system"/>
    <property type="evidence" value="ECO:0007669"/>
    <property type="project" value="InterPro"/>
</dbReference>
<dbReference type="EMBL" id="CP119317">
    <property type="protein sequence ID" value="WEK56243.1"/>
    <property type="molecule type" value="Genomic_DNA"/>
</dbReference>
<dbReference type="InterPro" id="IPR052906">
    <property type="entry name" value="Type_IV_Methyl-Rstrct_Enzyme"/>
</dbReference>
<evidence type="ECO:0000313" key="4">
    <source>
        <dbReference type="Proteomes" id="UP001178662"/>
    </source>
</evidence>
<feature type="transmembrane region" description="Helical" evidence="1">
    <location>
        <begin position="36"/>
        <end position="54"/>
    </location>
</feature>
<feature type="domain" description="Restriction endonuclease type IV Mrr" evidence="2">
    <location>
        <begin position="70"/>
        <end position="131"/>
    </location>
</feature>
<keyword evidence="3" id="KW-0255">Endonuclease</keyword>
<dbReference type="Proteomes" id="UP001178662">
    <property type="component" value="Chromosome"/>
</dbReference>
<gene>
    <name evidence="3" type="ORF">P0Y55_09420</name>
</gene>
<protein>
    <submittedName>
        <fullName evidence="3">Restriction endonuclease</fullName>
        <ecNumber evidence="3">3.1.21.-</ecNumber>
    </submittedName>
</protein>
<keyword evidence="1" id="KW-0812">Transmembrane</keyword>
<keyword evidence="4" id="KW-1185">Reference proteome</keyword>
<evidence type="ECO:0000256" key="1">
    <source>
        <dbReference type="SAM" id="Phobius"/>
    </source>
</evidence>
<dbReference type="PANTHER" id="PTHR30015:SF6">
    <property type="entry name" value="SLL1429 PROTEIN"/>
    <property type="match status" value="1"/>
</dbReference>
<dbReference type="InterPro" id="IPR007560">
    <property type="entry name" value="Restrct_endonuc_IV_Mrr"/>
</dbReference>
<keyword evidence="3" id="KW-0378">Hydrolase</keyword>